<dbReference type="STRING" id="56723.ENSLBEP00000022041"/>
<evidence type="ECO:0000313" key="5">
    <source>
        <dbReference type="Proteomes" id="UP000261660"/>
    </source>
</evidence>
<dbReference type="InterPro" id="IPR026195">
    <property type="entry name" value="PSGL-1"/>
</dbReference>
<reference evidence="4" key="1">
    <citation type="submission" date="2025-08" db="UniProtKB">
        <authorList>
            <consortium name="Ensembl"/>
        </authorList>
    </citation>
    <scope>IDENTIFICATION</scope>
</reference>
<organism evidence="4 5">
    <name type="scientific">Labrus bergylta</name>
    <name type="common">ballan wrasse</name>
    <dbReference type="NCBI Taxonomy" id="56723"/>
    <lineage>
        <taxon>Eukaryota</taxon>
        <taxon>Metazoa</taxon>
        <taxon>Chordata</taxon>
        <taxon>Craniata</taxon>
        <taxon>Vertebrata</taxon>
        <taxon>Euteleostomi</taxon>
        <taxon>Actinopterygii</taxon>
        <taxon>Neopterygii</taxon>
        <taxon>Teleostei</taxon>
        <taxon>Neoteleostei</taxon>
        <taxon>Acanthomorphata</taxon>
        <taxon>Eupercaria</taxon>
        <taxon>Labriformes</taxon>
        <taxon>Labridae</taxon>
        <taxon>Labrus</taxon>
    </lineage>
</organism>
<evidence type="ECO:0000256" key="2">
    <source>
        <dbReference type="SAM" id="Phobius"/>
    </source>
</evidence>
<keyword evidence="2" id="KW-0472">Membrane</keyword>
<keyword evidence="5" id="KW-1185">Reference proteome</keyword>
<dbReference type="InParanoid" id="A0A3Q3FNE6"/>
<evidence type="ECO:0000313" key="4">
    <source>
        <dbReference type="Ensembl" id="ENSLBEP00000022041.1"/>
    </source>
</evidence>
<feature type="region of interest" description="Disordered" evidence="1">
    <location>
        <begin position="215"/>
        <end position="240"/>
    </location>
</feature>
<dbReference type="PANTHER" id="PTHR17384">
    <property type="entry name" value="P-SELECTIN GLYCOPROTEIN LIGAND-1"/>
    <property type="match status" value="1"/>
</dbReference>
<name>A0A3Q3FNE6_9LABR</name>
<protein>
    <submittedName>
        <fullName evidence="4">Cell wall protein DAN4-like</fullName>
    </submittedName>
</protein>
<reference evidence="4" key="2">
    <citation type="submission" date="2025-09" db="UniProtKB">
        <authorList>
            <consortium name="Ensembl"/>
        </authorList>
    </citation>
    <scope>IDENTIFICATION</scope>
</reference>
<evidence type="ECO:0000256" key="1">
    <source>
        <dbReference type="SAM" id="MobiDB-lite"/>
    </source>
</evidence>
<feature type="chain" id="PRO_5018545817" evidence="3">
    <location>
        <begin position="28"/>
        <end position="240"/>
    </location>
</feature>
<proteinExistence type="predicted"/>
<dbReference type="Ensembl" id="ENSLBET00000023210.1">
    <property type="protein sequence ID" value="ENSLBEP00000022041.1"/>
    <property type="gene ID" value="ENSLBEG00000016936.1"/>
</dbReference>
<dbReference type="Proteomes" id="UP000261660">
    <property type="component" value="Unplaced"/>
</dbReference>
<dbReference type="GO" id="GO:0050901">
    <property type="term" value="P:leukocyte tethering or rolling"/>
    <property type="evidence" value="ECO:0007669"/>
    <property type="project" value="TreeGrafter"/>
</dbReference>
<accession>A0A3Q3FNE6</accession>
<dbReference type="AlphaFoldDB" id="A0A3Q3FNE6"/>
<dbReference type="PANTHER" id="PTHR17384:SF7">
    <property type="entry name" value="P-SELECTIN GLYCOPROTEIN LIGAND 1"/>
    <property type="match status" value="1"/>
</dbReference>
<dbReference type="GO" id="GO:0005886">
    <property type="term" value="C:plasma membrane"/>
    <property type="evidence" value="ECO:0007669"/>
    <property type="project" value="TreeGrafter"/>
</dbReference>
<keyword evidence="2" id="KW-1133">Transmembrane helix</keyword>
<keyword evidence="3" id="KW-0732">Signal</keyword>
<evidence type="ECO:0000256" key="3">
    <source>
        <dbReference type="SAM" id="SignalP"/>
    </source>
</evidence>
<sequence>MRMQLSINAPVVLLWGIFSLFSTVAMSAPNTENNMYTTGEPNKTTTQLSANVHNVTVTHQTHTPAEGGVATTKEMEIATITNNSSDVRSSDLVVTKSVAATTGGLLEGLLHSSAAATTTEAKSPNSMEITDSQPCSSRGVVKHCLIAIASLAGLATFFMVTTITLCTKLSTSRYRVRRPPQATEMMCISSLLPERNYTYTRQRNPVSNGVLVMHAGGDSDEEGGDNLTLSSFLPENDHLV</sequence>
<feature type="transmembrane region" description="Helical" evidence="2">
    <location>
        <begin position="145"/>
        <end position="167"/>
    </location>
</feature>
<keyword evidence="2" id="KW-0812">Transmembrane</keyword>
<feature type="signal peptide" evidence="3">
    <location>
        <begin position="1"/>
        <end position="27"/>
    </location>
</feature>
<dbReference type="GeneTree" id="ENSGT00940000170719"/>